<dbReference type="InterPro" id="IPR050321">
    <property type="entry name" value="Glycosyltr_2/OpgH_subfam"/>
</dbReference>
<feature type="transmembrane region" description="Helical" evidence="13">
    <location>
        <begin position="736"/>
        <end position="756"/>
    </location>
</feature>
<evidence type="ECO:0000256" key="11">
    <source>
        <dbReference type="ARBA" id="ARBA00068721"/>
    </source>
</evidence>
<name>A0A0H5BJI8_BLAVI</name>
<evidence type="ECO:0000256" key="7">
    <source>
        <dbReference type="ARBA" id="ARBA00022989"/>
    </source>
</evidence>
<evidence type="ECO:0000256" key="9">
    <source>
        <dbReference type="ARBA" id="ARBA00053004"/>
    </source>
</evidence>
<dbReference type="PATRIC" id="fig|1079.6.peg.1770"/>
<evidence type="ECO:0000256" key="4">
    <source>
        <dbReference type="ARBA" id="ARBA00022692"/>
    </source>
</evidence>
<dbReference type="Proteomes" id="UP000065734">
    <property type="component" value="Chromosome I"/>
</dbReference>
<dbReference type="EMBL" id="LN907867">
    <property type="protein sequence ID" value="CUU42147.1"/>
    <property type="molecule type" value="Genomic_DNA"/>
</dbReference>
<dbReference type="KEGG" id="bvr:BVIR_1708"/>
<evidence type="ECO:0000256" key="13">
    <source>
        <dbReference type="SAM" id="Phobius"/>
    </source>
</evidence>
<evidence type="ECO:0000313" key="16">
    <source>
        <dbReference type="Proteomes" id="UP000065734"/>
    </source>
</evidence>
<reference evidence="16" key="3">
    <citation type="journal article" date="2016" name="Genome Announc.">
        <title>Revised genome sequence of the purple photosynthetic bacterium Blastochloris viridis.</title>
        <authorList>
            <person name="Liu L.N."/>
            <person name="Faulkner M."/>
            <person name="Liu X."/>
            <person name="Huang F."/>
            <person name="Darby A.C."/>
            <person name="Hall N."/>
        </authorList>
    </citation>
    <scope>NUCLEOTIDE SEQUENCE [LARGE SCALE GENOMIC DNA]</scope>
    <source>
        <strain evidence="16">ATCC 19567 / DSM 133 / F</strain>
    </source>
</reference>
<keyword evidence="4 13" id="KW-0812">Transmembrane</keyword>
<protein>
    <recommendedName>
        <fullName evidence="11">Beta-monoglucosyldiacylglycerol synthase</fullName>
        <ecNumber evidence="10">2.4.1.336</ecNumber>
    </recommendedName>
    <alternativeName>
        <fullName evidence="12">UDP-glucose:1,2-diacylglycerol 3-beta-D-glucosyltransferase</fullName>
    </alternativeName>
</protein>
<comment type="subcellular location">
    <subcellularLocation>
        <location evidence="1">Membrane</location>
        <topology evidence="1">Multi-pass membrane protein</topology>
    </subcellularLocation>
</comment>
<keyword evidence="8 13" id="KW-0472">Membrane</keyword>
<dbReference type="SUPFAM" id="SSF51445">
    <property type="entry name" value="(Trans)glycosidases"/>
    <property type="match status" value="1"/>
</dbReference>
<keyword evidence="6" id="KW-0460">Magnesium</keyword>
<dbReference type="PANTHER" id="PTHR43867">
    <property type="entry name" value="CELLULOSE SYNTHASE CATALYTIC SUBUNIT A [UDP-FORMING]"/>
    <property type="match status" value="1"/>
</dbReference>
<evidence type="ECO:0000256" key="8">
    <source>
        <dbReference type="ARBA" id="ARBA00023136"/>
    </source>
</evidence>
<dbReference type="GO" id="GO:0016758">
    <property type="term" value="F:hexosyltransferase activity"/>
    <property type="evidence" value="ECO:0007669"/>
    <property type="project" value="TreeGrafter"/>
</dbReference>
<keyword evidence="16" id="KW-1185">Reference proteome</keyword>
<evidence type="ECO:0000256" key="12">
    <source>
        <dbReference type="ARBA" id="ARBA00078564"/>
    </source>
</evidence>
<reference evidence="14" key="1">
    <citation type="journal article" date="2015" name="Genome Announc.">
        <title>Complete Genome Sequence of the Bacteriochlorophyll b-Producing Photosynthetic Bacterium Blastochloris viridis.</title>
        <authorList>
            <person name="Tsukatani Y."/>
            <person name="Hirose Y."/>
            <person name="Harada J."/>
            <person name="Misawa N."/>
            <person name="Mori K."/>
            <person name="Inoue K."/>
            <person name="Tamiaki H."/>
        </authorList>
    </citation>
    <scope>NUCLEOTIDE SEQUENCE [LARGE SCALE GENOMIC DNA]</scope>
    <source>
        <strain evidence="14">DSM 133</strain>
    </source>
</reference>
<evidence type="ECO:0000256" key="2">
    <source>
        <dbReference type="ARBA" id="ARBA00022676"/>
    </source>
</evidence>
<dbReference type="Pfam" id="PF00332">
    <property type="entry name" value="Glyco_hydro_17"/>
    <property type="match status" value="1"/>
</dbReference>
<dbReference type="STRING" id="1079.BVIR_1708"/>
<dbReference type="PANTHER" id="PTHR43867:SF4">
    <property type="entry name" value="BETA-(1-3)-GLUCOSYL TRANSFERASE"/>
    <property type="match status" value="1"/>
</dbReference>
<evidence type="ECO:0000313" key="14">
    <source>
        <dbReference type="EMBL" id="BAS00632.1"/>
    </source>
</evidence>
<accession>A0A0H5BJI8</accession>
<keyword evidence="2 15" id="KW-0328">Glycosyltransferase</keyword>
<keyword evidence="7 13" id="KW-1133">Transmembrane helix</keyword>
<keyword evidence="3 15" id="KW-0808">Transferase</keyword>
<evidence type="ECO:0000256" key="5">
    <source>
        <dbReference type="ARBA" id="ARBA00022801"/>
    </source>
</evidence>
<gene>
    <name evidence="15" type="primary">pgaC_1</name>
    <name evidence="14" type="ORF">BV133_3038</name>
    <name evidence="15" type="ORF">BVIRIDIS_11530</name>
</gene>
<dbReference type="EMBL" id="AP014854">
    <property type="protein sequence ID" value="BAS00632.1"/>
    <property type="molecule type" value="Genomic_DNA"/>
</dbReference>
<evidence type="ECO:0000313" key="15">
    <source>
        <dbReference type="EMBL" id="CUU42147.1"/>
    </source>
</evidence>
<sequence>MLPSSVKAEYKGLADNENRRRFSKSTFALVLAVMAMVATVHGALWMWAQETMSAPAAINKFPSLSFAPYDPKSDPESGGVTNEAQIRSDMKVVAPYTRAIRTYSSTGGLEYVPSVAAEHGIKVSMGAWVDKSDDRNERELRAVVDLARKNSNINAIVVGNETILRAEQTVDELIKKIQRVKRETSGIPVTTGEIWNIWLEHPELVSAVDFIAVHILPYWEGHPETSAVDQAIIIYNKLRAAYPGKRIVIAEFGWPSGGYNLHRAQPGPMIQAQVIRDFVARAEAYGIDYNIVEAFDQPWKTNEGSVGCYWGLFDGDRNLKFNLAGDITNTRANTNTIIALVIGALLSLTALKMVRPTFGHVAMRVAAANAVGAWLAVVFDYWVTHYFVTGAMFSMALGFILLIPLVFVAMARIDELAAIVFGRAPRRLLAKPAHDPVRAPKVSIHIPAYREQPEMLKATLDAVARLDYPNFECVVIINNTPDPACWQPIEAHCKLLGERFKFLNEPKVQGFKAGALRIALAHTDPEAEVIGVIDADYVVHPDWLKDLVPAFEDPRVGIVQAPQDHRDGKRSVMHEMMNAEYAGFFDIGMVQRNEHDAIVVHGTMVLIRRTALKAGGDWSSDTICEDTDLGLCLLEQGWSVHYTSRRYGWGMLPDTYEAFRKQRHRWAYGGVQIVKKHWRQMWQPEATRLTGDQRREFLMGWFNWLGAESVGVLMAILNILWVPVVAFGGIAVPERILTLPIVATFVIYLVHFMWLYRQRVGIGPVRSIGAAIAAMGMQFTVAKAVADGVVKDNLPFNVTAKGGGKAKKGSDFAAFWETVIAGLLLLGAAVLHMTNYHQVNEINIFKWVLVVQSLPFLAAAGMAALERTPLNDFALWRRLVERIHAALPRRTADVGVPPKVSAD</sequence>
<dbReference type="GO" id="GO:0005975">
    <property type="term" value="P:carbohydrate metabolic process"/>
    <property type="evidence" value="ECO:0007669"/>
    <property type="project" value="InterPro"/>
</dbReference>
<dbReference type="FunFam" id="3.90.550.10:FF:000164">
    <property type="entry name" value="Beta-(1-3)-glucosyl transferase"/>
    <property type="match status" value="1"/>
</dbReference>
<dbReference type="Gene3D" id="3.20.20.80">
    <property type="entry name" value="Glycosidases"/>
    <property type="match status" value="1"/>
</dbReference>
<proteinExistence type="predicted"/>
<dbReference type="AlphaFoldDB" id="A0A0H5BJI8"/>
<feature type="transmembrane region" description="Helical" evidence="13">
    <location>
        <begin position="27"/>
        <end position="48"/>
    </location>
</feature>
<dbReference type="InterPro" id="IPR017853">
    <property type="entry name" value="GH"/>
</dbReference>
<evidence type="ECO:0000256" key="10">
    <source>
        <dbReference type="ARBA" id="ARBA00066964"/>
    </source>
</evidence>
<dbReference type="GO" id="GO:0004553">
    <property type="term" value="F:hydrolase activity, hydrolyzing O-glycosyl compounds"/>
    <property type="evidence" value="ECO:0007669"/>
    <property type="project" value="InterPro"/>
</dbReference>
<reference evidence="15" key="2">
    <citation type="submission" date="2015-11" db="EMBL/GenBank/DDBJ databases">
        <authorList>
            <person name="Zhang Y."/>
            <person name="Guo Z."/>
        </authorList>
    </citation>
    <scope>NUCLEOTIDE SEQUENCE</scope>
    <source>
        <strain evidence="15">1</strain>
    </source>
</reference>
<feature type="transmembrane region" description="Helical" evidence="13">
    <location>
        <begin position="385"/>
        <end position="409"/>
    </location>
</feature>
<dbReference type="InterPro" id="IPR000490">
    <property type="entry name" value="Glyco_hydro_17"/>
</dbReference>
<feature type="transmembrane region" description="Helical" evidence="13">
    <location>
        <begin position="704"/>
        <end position="730"/>
    </location>
</feature>
<evidence type="ECO:0000256" key="3">
    <source>
        <dbReference type="ARBA" id="ARBA00022679"/>
    </source>
</evidence>
<feature type="transmembrane region" description="Helical" evidence="13">
    <location>
        <begin position="768"/>
        <end position="786"/>
    </location>
</feature>
<feature type="transmembrane region" description="Helical" evidence="13">
    <location>
        <begin position="813"/>
        <end position="832"/>
    </location>
</feature>
<dbReference type="Gene3D" id="3.90.550.10">
    <property type="entry name" value="Spore Coat Polysaccharide Biosynthesis Protein SpsA, Chain A"/>
    <property type="match status" value="1"/>
</dbReference>
<dbReference type="Pfam" id="PF13641">
    <property type="entry name" value="Glyco_tranf_2_3"/>
    <property type="match status" value="1"/>
</dbReference>
<dbReference type="InterPro" id="IPR029044">
    <property type="entry name" value="Nucleotide-diphossugar_trans"/>
</dbReference>
<feature type="transmembrane region" description="Helical" evidence="13">
    <location>
        <begin position="337"/>
        <end position="354"/>
    </location>
</feature>
<feature type="transmembrane region" description="Helical" evidence="13">
    <location>
        <begin position="844"/>
        <end position="865"/>
    </location>
</feature>
<evidence type="ECO:0000256" key="6">
    <source>
        <dbReference type="ARBA" id="ARBA00022842"/>
    </source>
</evidence>
<feature type="transmembrane region" description="Helical" evidence="13">
    <location>
        <begin position="361"/>
        <end position="379"/>
    </location>
</feature>
<organism evidence="15 16">
    <name type="scientific">Blastochloris viridis</name>
    <name type="common">Rhodopseudomonas viridis</name>
    <dbReference type="NCBI Taxonomy" id="1079"/>
    <lineage>
        <taxon>Bacteria</taxon>
        <taxon>Pseudomonadati</taxon>
        <taxon>Pseudomonadota</taxon>
        <taxon>Alphaproteobacteria</taxon>
        <taxon>Hyphomicrobiales</taxon>
        <taxon>Blastochloridaceae</taxon>
        <taxon>Blastochloris</taxon>
    </lineage>
</organism>
<dbReference type="SUPFAM" id="SSF53448">
    <property type="entry name" value="Nucleotide-diphospho-sugar transferases"/>
    <property type="match status" value="1"/>
</dbReference>
<evidence type="ECO:0000256" key="1">
    <source>
        <dbReference type="ARBA" id="ARBA00004141"/>
    </source>
</evidence>
<dbReference type="EC" id="2.4.1.336" evidence="10"/>
<keyword evidence="5" id="KW-0378">Hydrolase</keyword>
<comment type="catalytic activity">
    <reaction evidence="9">
        <text>a 1,2-diacyl-sn-glycerol + UDP-alpha-D-glucose = a 1,2-diacyl-3-O-(beta-D-glucopyranosyl)-sn-glycerol + UDP + H(+)</text>
        <dbReference type="Rhea" id="RHEA:17285"/>
        <dbReference type="ChEBI" id="CHEBI:15378"/>
        <dbReference type="ChEBI" id="CHEBI:17815"/>
        <dbReference type="ChEBI" id="CHEBI:58223"/>
        <dbReference type="ChEBI" id="CHEBI:58885"/>
        <dbReference type="ChEBI" id="CHEBI:75799"/>
        <dbReference type="EC" id="2.4.1.336"/>
    </reaction>
</comment>
<dbReference type="GO" id="GO:0005886">
    <property type="term" value="C:plasma membrane"/>
    <property type="evidence" value="ECO:0007669"/>
    <property type="project" value="TreeGrafter"/>
</dbReference>